<dbReference type="PANTHER" id="PTHR31225:SF9">
    <property type="entry name" value="TERPENE SYNTHASE 10"/>
    <property type="match status" value="1"/>
</dbReference>
<keyword evidence="3" id="KW-0460">Magnesium</keyword>
<keyword evidence="2" id="KW-0479">Metal-binding</keyword>
<keyword evidence="7" id="KW-1185">Reference proteome</keyword>
<dbReference type="SFLD" id="SFLDG01019">
    <property type="entry name" value="Terpene_Cyclase_Like_1_C_Termi"/>
    <property type="match status" value="1"/>
</dbReference>
<dbReference type="Proteomes" id="UP001652623">
    <property type="component" value="Chromosome 8"/>
</dbReference>
<dbReference type="GO" id="GO:0000287">
    <property type="term" value="F:magnesium ion binding"/>
    <property type="evidence" value="ECO:0007669"/>
    <property type="project" value="InterPro"/>
</dbReference>
<evidence type="ECO:0000313" key="7">
    <source>
        <dbReference type="Proteomes" id="UP001652623"/>
    </source>
</evidence>
<keyword evidence="4" id="KW-0456">Lyase</keyword>
<dbReference type="InterPro" id="IPR044814">
    <property type="entry name" value="Terpene_cyclase_plant_C1"/>
</dbReference>
<dbReference type="GO" id="GO:0010333">
    <property type="term" value="F:terpene synthase activity"/>
    <property type="evidence" value="ECO:0007669"/>
    <property type="project" value="InterPro"/>
</dbReference>
<name>A0A6P3ZIL2_ZIZJJ</name>
<dbReference type="PANTHER" id="PTHR31225">
    <property type="entry name" value="OS04G0344100 PROTEIN-RELATED"/>
    <property type="match status" value="1"/>
</dbReference>
<dbReference type="Gene3D" id="1.10.600.10">
    <property type="entry name" value="Farnesyl Diphosphate Synthase"/>
    <property type="match status" value="1"/>
</dbReference>
<proteinExistence type="predicted"/>
<dbReference type="InterPro" id="IPR034741">
    <property type="entry name" value="Terpene_cyclase-like_1_C"/>
</dbReference>
<organism evidence="7 8">
    <name type="scientific">Ziziphus jujuba</name>
    <name type="common">Chinese jujube</name>
    <name type="synonym">Ziziphus sativa</name>
    <dbReference type="NCBI Taxonomy" id="326968"/>
    <lineage>
        <taxon>Eukaryota</taxon>
        <taxon>Viridiplantae</taxon>
        <taxon>Streptophyta</taxon>
        <taxon>Embryophyta</taxon>
        <taxon>Tracheophyta</taxon>
        <taxon>Spermatophyta</taxon>
        <taxon>Magnoliopsida</taxon>
        <taxon>eudicotyledons</taxon>
        <taxon>Gunneridae</taxon>
        <taxon>Pentapetalae</taxon>
        <taxon>rosids</taxon>
        <taxon>fabids</taxon>
        <taxon>Rosales</taxon>
        <taxon>Rhamnaceae</taxon>
        <taxon>Paliureae</taxon>
        <taxon>Ziziphus</taxon>
    </lineage>
</organism>
<dbReference type="InterPro" id="IPR008930">
    <property type="entry name" value="Terpenoid_cyclase/PrenylTrfase"/>
</dbReference>
<feature type="domain" description="Terpene synthase metal-binding" evidence="6">
    <location>
        <begin position="307"/>
        <end position="546"/>
    </location>
</feature>
<dbReference type="InterPro" id="IPR050148">
    <property type="entry name" value="Terpene_synthase-like"/>
</dbReference>
<evidence type="ECO:0000259" key="6">
    <source>
        <dbReference type="Pfam" id="PF03936"/>
    </source>
</evidence>
<dbReference type="CDD" id="cd00684">
    <property type="entry name" value="Terpene_cyclase_plant_C1"/>
    <property type="match status" value="1"/>
</dbReference>
<evidence type="ECO:0000256" key="3">
    <source>
        <dbReference type="ARBA" id="ARBA00022842"/>
    </source>
</evidence>
<dbReference type="InterPro" id="IPR036965">
    <property type="entry name" value="Terpene_synth_N_sf"/>
</dbReference>
<dbReference type="RefSeq" id="XP_015878597.3">
    <property type="nucleotide sequence ID" value="XM_016023111.4"/>
</dbReference>
<dbReference type="InterPro" id="IPR008949">
    <property type="entry name" value="Isoprenoid_synthase_dom_sf"/>
</dbReference>
<evidence type="ECO:0000313" key="8">
    <source>
        <dbReference type="RefSeq" id="XP_015878597.3"/>
    </source>
</evidence>
<sequence length="604" mass="70081">MAYPLLASVPICNFTRLRTSMPPISLPKSTTTRLVVRAKQISTTSTSANTSTTIYKSDPDIARRSGDYKPAIWNFDHIQSLSSDYAGEPYARLVDMLKEEVRVMLQEADCLAQLELIDMLQKLGVSYHFEDQIQSILKDMFNNIMYTNKNKDMMNNNLYATALQLRLLRQHGYWLPQEVFNGFKDKTGNFKASLGEDTEGMLALYQASYYLIQGEDILEEAKDFATKHLQEYMQRPNKDQTLSQLISHALELPLHWRVPRFETRWFIQVYEKKQGMNPFLIELAKLDFNILQSIYQEDMKYAFRWWKNSKLVENLSYARDRMMVSFLWTVGVTFEPELGYCRKLSAIVNAMITVIDDTYDVYGTLEELELFTDAVQRWDVNAIDHLPDYMKLCFLALHHSVNEIAFDVFKEQGIYILKFLKNTWIGLCKAYLQEAKWYYSGYKPSLEEYIENACMSIATPVILVHAFATATNPITEEAMKSMDEYPEVIHLSAMLLRLADDLGTSPYEMQRGDVPKSIQCYMNETGASEGEAREHIKLMISETWKKMNRYKKESGGFSKIFIERAMHLGRTAQYMYLYGDGHGIEEKETKDRVLSLFFNPIPLN</sequence>
<dbReference type="InterPro" id="IPR005630">
    <property type="entry name" value="Terpene_synthase_metal-bd"/>
</dbReference>
<dbReference type="SUPFAM" id="SSF48239">
    <property type="entry name" value="Terpenoid cyclases/Protein prenyltransferases"/>
    <property type="match status" value="1"/>
</dbReference>
<dbReference type="KEGG" id="zju:107414899"/>
<dbReference type="GO" id="GO:0016102">
    <property type="term" value="P:diterpenoid biosynthetic process"/>
    <property type="evidence" value="ECO:0007669"/>
    <property type="project" value="InterPro"/>
</dbReference>
<gene>
    <name evidence="8" type="primary">LOC107414899</name>
</gene>
<dbReference type="FunFam" id="1.50.10.130:FF:000001">
    <property type="entry name" value="Isoprene synthase, chloroplastic"/>
    <property type="match status" value="1"/>
</dbReference>
<reference evidence="8" key="1">
    <citation type="submission" date="2025-08" db="UniProtKB">
        <authorList>
            <consortium name="RefSeq"/>
        </authorList>
    </citation>
    <scope>IDENTIFICATION</scope>
    <source>
        <tissue evidence="8">Seedling</tissue>
    </source>
</reference>
<evidence type="ECO:0000256" key="4">
    <source>
        <dbReference type="ARBA" id="ARBA00023239"/>
    </source>
</evidence>
<protein>
    <submittedName>
        <fullName evidence="8">Terpene synthase 10 isoform X1</fullName>
    </submittedName>
</protein>
<accession>A0A6P3ZIL2</accession>
<dbReference type="GeneID" id="107414899"/>
<dbReference type="Pfam" id="PF03936">
    <property type="entry name" value="Terpene_synth_C"/>
    <property type="match status" value="1"/>
</dbReference>
<dbReference type="AlphaFoldDB" id="A0A6P3ZIL2"/>
<comment type="cofactor">
    <cofactor evidence="1">
        <name>Mg(2+)</name>
        <dbReference type="ChEBI" id="CHEBI:18420"/>
    </cofactor>
</comment>
<dbReference type="SUPFAM" id="SSF48576">
    <property type="entry name" value="Terpenoid synthases"/>
    <property type="match status" value="1"/>
</dbReference>
<evidence type="ECO:0000256" key="2">
    <source>
        <dbReference type="ARBA" id="ARBA00022723"/>
    </source>
</evidence>
<dbReference type="FunFam" id="1.10.600.10:FF:000007">
    <property type="entry name" value="Isoprene synthase, chloroplastic"/>
    <property type="match status" value="1"/>
</dbReference>
<evidence type="ECO:0000256" key="1">
    <source>
        <dbReference type="ARBA" id="ARBA00001946"/>
    </source>
</evidence>
<evidence type="ECO:0000259" key="5">
    <source>
        <dbReference type="Pfam" id="PF01397"/>
    </source>
</evidence>
<dbReference type="Gene3D" id="1.50.10.130">
    <property type="entry name" value="Terpene synthase, N-terminal domain"/>
    <property type="match status" value="1"/>
</dbReference>
<dbReference type="FunCoup" id="A0A6P3ZIL2">
    <property type="interactions" value="236"/>
</dbReference>
<dbReference type="SFLD" id="SFLDS00005">
    <property type="entry name" value="Isoprenoid_Synthase_Type_I"/>
    <property type="match status" value="1"/>
</dbReference>
<dbReference type="InterPro" id="IPR001906">
    <property type="entry name" value="Terpene_synth_N"/>
</dbReference>
<dbReference type="InParanoid" id="A0A6P3ZIL2"/>
<dbReference type="Pfam" id="PF01397">
    <property type="entry name" value="Terpene_synth"/>
    <property type="match status" value="1"/>
</dbReference>
<feature type="domain" description="Terpene synthase N-terminal" evidence="5">
    <location>
        <begin position="73"/>
        <end position="250"/>
    </location>
</feature>